<keyword evidence="9" id="KW-0496">Mitochondrion</keyword>
<protein>
    <submittedName>
        <fullName evidence="14 16">Mitochondrial import translocase, subunit Tom22</fullName>
    </submittedName>
</protein>
<feature type="region of interest" description="Disordered" evidence="12">
    <location>
        <begin position="18"/>
        <end position="37"/>
    </location>
</feature>
<dbReference type="GeneID" id="54421799"/>
<keyword evidence="15" id="KW-1185">Reference proteome</keyword>
<reference evidence="16" key="3">
    <citation type="submission" date="2025-04" db="UniProtKB">
        <authorList>
            <consortium name="RefSeq"/>
        </authorList>
    </citation>
    <scope>IDENTIFICATION</scope>
    <source>
        <strain evidence="16">CBS 781.70</strain>
    </source>
</reference>
<evidence type="ECO:0000256" key="11">
    <source>
        <dbReference type="ARBA" id="ARBA00023170"/>
    </source>
</evidence>
<keyword evidence="11" id="KW-0675">Receptor</keyword>
<evidence type="ECO:0000256" key="10">
    <source>
        <dbReference type="ARBA" id="ARBA00023136"/>
    </source>
</evidence>
<dbReference type="InterPro" id="IPR005683">
    <property type="entry name" value="Tom22"/>
</dbReference>
<dbReference type="RefSeq" id="XP_033534475.1">
    <property type="nucleotide sequence ID" value="XM_033681229.1"/>
</dbReference>
<organism evidence="14">
    <name type="scientific">Eremomyces bilateralis CBS 781.70</name>
    <dbReference type="NCBI Taxonomy" id="1392243"/>
    <lineage>
        <taxon>Eukaryota</taxon>
        <taxon>Fungi</taxon>
        <taxon>Dikarya</taxon>
        <taxon>Ascomycota</taxon>
        <taxon>Pezizomycotina</taxon>
        <taxon>Dothideomycetes</taxon>
        <taxon>Dothideomycetes incertae sedis</taxon>
        <taxon>Eremomycetales</taxon>
        <taxon>Eremomycetaceae</taxon>
        <taxon>Eremomyces</taxon>
    </lineage>
</organism>
<proteinExistence type="inferred from homology"/>
<reference evidence="16" key="2">
    <citation type="submission" date="2020-04" db="EMBL/GenBank/DDBJ databases">
        <authorList>
            <consortium name="NCBI Genome Project"/>
        </authorList>
    </citation>
    <scope>NUCLEOTIDE SEQUENCE</scope>
    <source>
        <strain evidence="16">CBS 781.70</strain>
    </source>
</reference>
<evidence type="ECO:0000313" key="14">
    <source>
        <dbReference type="EMBL" id="KAF1812844.1"/>
    </source>
</evidence>
<reference evidence="14 16" key="1">
    <citation type="submission" date="2020-01" db="EMBL/GenBank/DDBJ databases">
        <authorList>
            <consortium name="DOE Joint Genome Institute"/>
            <person name="Haridas S."/>
            <person name="Albert R."/>
            <person name="Binder M."/>
            <person name="Bloem J."/>
            <person name="Labutti K."/>
            <person name="Salamov A."/>
            <person name="Andreopoulos B."/>
            <person name="Baker S.E."/>
            <person name="Barry K."/>
            <person name="Bills G."/>
            <person name="Bluhm B.H."/>
            <person name="Cannon C."/>
            <person name="Castanera R."/>
            <person name="Culley D.E."/>
            <person name="Daum C."/>
            <person name="Ezra D."/>
            <person name="Gonzalez J.B."/>
            <person name="Henrissat B."/>
            <person name="Kuo A."/>
            <person name="Liang C."/>
            <person name="Lipzen A."/>
            <person name="Lutzoni F."/>
            <person name="Magnuson J."/>
            <person name="Mondo S."/>
            <person name="Nolan M."/>
            <person name="Ohm R."/>
            <person name="Pangilinan J."/>
            <person name="Park H.-J."/>
            <person name="Ramirez L."/>
            <person name="Alfaro M."/>
            <person name="Sun H."/>
            <person name="Tritt A."/>
            <person name="Yoshinaga Y."/>
            <person name="Zwiers L.-H."/>
            <person name="Turgeon B.G."/>
            <person name="Goodwin S.B."/>
            <person name="Spatafora J.W."/>
            <person name="Crous P.W."/>
            <person name="Grigoriev I.V."/>
        </authorList>
    </citation>
    <scope>NUCLEOTIDE SEQUENCE</scope>
    <source>
        <strain evidence="14 16">CBS 781.70</strain>
    </source>
</reference>
<evidence type="ECO:0000256" key="9">
    <source>
        <dbReference type="ARBA" id="ARBA00023128"/>
    </source>
</evidence>
<dbReference type="Pfam" id="PF04281">
    <property type="entry name" value="Tom22"/>
    <property type="match status" value="1"/>
</dbReference>
<gene>
    <name evidence="14 16" type="ORF">P152DRAFT_473381</name>
</gene>
<evidence type="ECO:0000256" key="12">
    <source>
        <dbReference type="SAM" id="MobiDB-lite"/>
    </source>
</evidence>
<dbReference type="EMBL" id="ML975156">
    <property type="protein sequence ID" value="KAF1812844.1"/>
    <property type="molecule type" value="Genomic_DNA"/>
</dbReference>
<evidence type="ECO:0000256" key="8">
    <source>
        <dbReference type="ARBA" id="ARBA00023010"/>
    </source>
</evidence>
<evidence type="ECO:0000313" key="16">
    <source>
        <dbReference type="RefSeq" id="XP_033534475.1"/>
    </source>
</evidence>
<dbReference type="GO" id="GO:0006886">
    <property type="term" value="P:intracellular protein transport"/>
    <property type="evidence" value="ECO:0007669"/>
    <property type="project" value="InterPro"/>
</dbReference>
<evidence type="ECO:0000256" key="6">
    <source>
        <dbReference type="ARBA" id="ARBA00022927"/>
    </source>
</evidence>
<sequence length="138" mass="15430">MVKVEEVIDEEFLRAQEGDEGWEDEISDDESDASSIDVPEDETLYDRFVALRDIIPPVYRNRVASVASGTSSFFRSGTSFTAKSLYVLATTTLFLGVPWMIAFSEEQQLAEMEKEERMRALGAEVLTQGAPEEVKPAL</sequence>
<keyword evidence="4 13" id="KW-0812">Transmembrane</keyword>
<dbReference type="AlphaFoldDB" id="A0A6G1G453"/>
<evidence type="ECO:0000313" key="15">
    <source>
        <dbReference type="Proteomes" id="UP000504638"/>
    </source>
</evidence>
<dbReference type="PANTHER" id="PTHR12504:SF0">
    <property type="entry name" value="MITOCHONDRIAL IMPORT RECEPTOR SUBUNIT TOM22 HOMOLOG"/>
    <property type="match status" value="1"/>
</dbReference>
<dbReference type="Proteomes" id="UP000504638">
    <property type="component" value="Unplaced"/>
</dbReference>
<evidence type="ECO:0000256" key="2">
    <source>
        <dbReference type="ARBA" id="ARBA00009874"/>
    </source>
</evidence>
<comment type="similarity">
    <text evidence="2">Belongs to the Tom22 family.</text>
</comment>
<keyword evidence="6" id="KW-0653">Protein transport</keyword>
<keyword evidence="5" id="KW-1000">Mitochondrion outer membrane</keyword>
<dbReference type="GO" id="GO:0005741">
    <property type="term" value="C:mitochondrial outer membrane"/>
    <property type="evidence" value="ECO:0007669"/>
    <property type="project" value="UniProtKB-SubCell"/>
</dbReference>
<evidence type="ECO:0000256" key="4">
    <source>
        <dbReference type="ARBA" id="ARBA00022692"/>
    </source>
</evidence>
<feature type="transmembrane region" description="Helical" evidence="13">
    <location>
        <begin position="85"/>
        <end position="103"/>
    </location>
</feature>
<evidence type="ECO:0000256" key="7">
    <source>
        <dbReference type="ARBA" id="ARBA00022989"/>
    </source>
</evidence>
<evidence type="ECO:0000256" key="1">
    <source>
        <dbReference type="ARBA" id="ARBA00004572"/>
    </source>
</evidence>
<evidence type="ECO:0000256" key="13">
    <source>
        <dbReference type="SAM" id="Phobius"/>
    </source>
</evidence>
<dbReference type="OrthoDB" id="10016939at2759"/>
<evidence type="ECO:0000256" key="3">
    <source>
        <dbReference type="ARBA" id="ARBA00022448"/>
    </source>
</evidence>
<dbReference type="PANTHER" id="PTHR12504">
    <property type="entry name" value="MITOCHONDRIAL IMPORT RECEPTOR SUBUNIT TOM22"/>
    <property type="match status" value="1"/>
</dbReference>
<accession>A0A6G1G453</accession>
<comment type="subcellular location">
    <subcellularLocation>
        <location evidence="1">Mitochondrion outer membrane</location>
        <topology evidence="1">Single-pass membrane protein</topology>
    </subcellularLocation>
</comment>
<name>A0A6G1G453_9PEZI</name>
<dbReference type="CDD" id="cd22884">
    <property type="entry name" value="TOM22"/>
    <property type="match status" value="1"/>
</dbReference>
<keyword evidence="7 13" id="KW-1133">Transmembrane helix</keyword>
<keyword evidence="3" id="KW-0813">Transport</keyword>
<evidence type="ECO:0000256" key="5">
    <source>
        <dbReference type="ARBA" id="ARBA00022787"/>
    </source>
</evidence>
<keyword evidence="10 13" id="KW-0472">Membrane</keyword>
<keyword evidence="8" id="KW-0811">Translocation</keyword>